<evidence type="ECO:0000313" key="5">
    <source>
        <dbReference type="Proteomes" id="UP000541810"/>
    </source>
</evidence>
<dbReference type="AlphaFoldDB" id="A0A7X0LMD3"/>
<dbReference type="NCBIfam" id="NF003843">
    <property type="entry name" value="PRK05422.1"/>
    <property type="match status" value="1"/>
</dbReference>
<sequence>MAKRKKPPRNFEPRILNRRAKHDYDISEKLEVGMKLLGTEVKSIRHGHVSLAEGYVAVNPNAMTLQLHNVDIAHYPQAGPFQHDQKRVRLLLAHKREIKQLYGRTTAKGVTIIPLALYFKNGMAKLEIGVGVGKRQADKRQDIRKKEADKEIRKAMTRRVIG</sequence>
<name>A0A7X0LMD3_9BACT</name>
<evidence type="ECO:0000256" key="3">
    <source>
        <dbReference type="HAMAP-Rule" id="MF_00023"/>
    </source>
</evidence>
<keyword evidence="1 3" id="KW-0963">Cytoplasm</keyword>
<dbReference type="GO" id="GO:0070929">
    <property type="term" value="P:trans-translation"/>
    <property type="evidence" value="ECO:0007669"/>
    <property type="project" value="UniProtKB-UniRule"/>
</dbReference>
<protein>
    <recommendedName>
        <fullName evidence="3">SsrA-binding protein</fullName>
    </recommendedName>
    <alternativeName>
        <fullName evidence="3">Small protein B</fullName>
    </alternativeName>
</protein>
<dbReference type="HAMAP" id="MF_00023">
    <property type="entry name" value="SmpB"/>
    <property type="match status" value="1"/>
</dbReference>
<gene>
    <name evidence="3" type="primary">smpB</name>
    <name evidence="4" type="ORF">HNQ40_003327</name>
</gene>
<dbReference type="GO" id="GO:0070930">
    <property type="term" value="P:trans-translation-dependent protein tagging"/>
    <property type="evidence" value="ECO:0007669"/>
    <property type="project" value="TreeGrafter"/>
</dbReference>
<evidence type="ECO:0000256" key="1">
    <source>
        <dbReference type="ARBA" id="ARBA00022490"/>
    </source>
</evidence>
<dbReference type="SUPFAM" id="SSF74982">
    <property type="entry name" value="Small protein B (SmpB)"/>
    <property type="match status" value="1"/>
</dbReference>
<keyword evidence="2 3" id="KW-0694">RNA-binding</keyword>
<dbReference type="GO" id="GO:0005829">
    <property type="term" value="C:cytosol"/>
    <property type="evidence" value="ECO:0007669"/>
    <property type="project" value="TreeGrafter"/>
</dbReference>
<organism evidence="4 5">
    <name type="scientific">Algisphaera agarilytica</name>
    <dbReference type="NCBI Taxonomy" id="1385975"/>
    <lineage>
        <taxon>Bacteria</taxon>
        <taxon>Pseudomonadati</taxon>
        <taxon>Planctomycetota</taxon>
        <taxon>Phycisphaerae</taxon>
        <taxon>Phycisphaerales</taxon>
        <taxon>Phycisphaeraceae</taxon>
        <taxon>Algisphaera</taxon>
    </lineage>
</organism>
<dbReference type="EMBL" id="JACHGY010000001">
    <property type="protein sequence ID" value="MBB6431521.1"/>
    <property type="molecule type" value="Genomic_DNA"/>
</dbReference>
<keyword evidence="5" id="KW-1185">Reference proteome</keyword>
<dbReference type="Pfam" id="PF01668">
    <property type="entry name" value="SmpB"/>
    <property type="match status" value="1"/>
</dbReference>
<dbReference type="CDD" id="cd09294">
    <property type="entry name" value="SmpB"/>
    <property type="match status" value="1"/>
</dbReference>
<dbReference type="Gene3D" id="2.40.280.10">
    <property type="match status" value="1"/>
</dbReference>
<dbReference type="RefSeq" id="WP_184678983.1">
    <property type="nucleotide sequence ID" value="NZ_JACHGY010000001.1"/>
</dbReference>
<dbReference type="PANTHER" id="PTHR30308">
    <property type="entry name" value="TMRNA-BINDING COMPONENT OF TRANS-TRANSLATION TAGGING COMPLEX"/>
    <property type="match status" value="1"/>
</dbReference>
<reference evidence="4 5" key="1">
    <citation type="submission" date="2020-08" db="EMBL/GenBank/DDBJ databases">
        <title>Genomic Encyclopedia of Type Strains, Phase IV (KMG-IV): sequencing the most valuable type-strain genomes for metagenomic binning, comparative biology and taxonomic classification.</title>
        <authorList>
            <person name="Goeker M."/>
        </authorList>
    </citation>
    <scope>NUCLEOTIDE SEQUENCE [LARGE SCALE GENOMIC DNA]</scope>
    <source>
        <strain evidence="4 5">DSM 103725</strain>
    </source>
</reference>
<comment type="subcellular location">
    <subcellularLocation>
        <location evidence="3">Cytoplasm</location>
    </subcellularLocation>
    <text evidence="3">The tmRNA-SmpB complex associates with stalled 70S ribosomes.</text>
</comment>
<dbReference type="InterPro" id="IPR023620">
    <property type="entry name" value="SmpB"/>
</dbReference>
<evidence type="ECO:0000256" key="2">
    <source>
        <dbReference type="ARBA" id="ARBA00022884"/>
    </source>
</evidence>
<evidence type="ECO:0000313" key="4">
    <source>
        <dbReference type="EMBL" id="MBB6431521.1"/>
    </source>
</evidence>
<comment type="function">
    <text evidence="3">Required for rescue of stalled ribosomes mediated by trans-translation. Binds to transfer-messenger RNA (tmRNA), required for stable association of tmRNA with ribosomes. tmRNA and SmpB together mimic tRNA shape, replacing the anticodon stem-loop with SmpB. tmRNA is encoded by the ssrA gene; the 2 termini fold to resemble tRNA(Ala) and it encodes a 'tag peptide', a short internal open reading frame. During trans-translation Ala-aminoacylated tmRNA acts like a tRNA, entering the A-site of stalled ribosomes, displacing the stalled mRNA. The ribosome then switches to translate the ORF on the tmRNA; the nascent peptide is terminated with the 'tag peptide' encoded by the tmRNA and targeted for degradation. The ribosome is freed to recommence translation, which seems to be the essential function of trans-translation.</text>
</comment>
<comment type="caution">
    <text evidence="4">The sequence shown here is derived from an EMBL/GenBank/DDBJ whole genome shotgun (WGS) entry which is preliminary data.</text>
</comment>
<dbReference type="NCBIfam" id="TIGR00086">
    <property type="entry name" value="smpB"/>
    <property type="match status" value="1"/>
</dbReference>
<dbReference type="Proteomes" id="UP000541810">
    <property type="component" value="Unassembled WGS sequence"/>
</dbReference>
<proteinExistence type="inferred from homology"/>
<dbReference type="PANTHER" id="PTHR30308:SF2">
    <property type="entry name" value="SSRA-BINDING PROTEIN"/>
    <property type="match status" value="1"/>
</dbReference>
<dbReference type="GO" id="GO:0003723">
    <property type="term" value="F:RNA binding"/>
    <property type="evidence" value="ECO:0007669"/>
    <property type="project" value="UniProtKB-UniRule"/>
</dbReference>
<comment type="similarity">
    <text evidence="3">Belongs to the SmpB family.</text>
</comment>
<accession>A0A7X0LMD3</accession>
<dbReference type="InterPro" id="IPR000037">
    <property type="entry name" value="SsrA-bd_prot"/>
</dbReference>